<dbReference type="AlphaFoldDB" id="A0A699Z5T5"/>
<dbReference type="EMBL" id="BLLF01000728">
    <property type="protein sequence ID" value="GFH14459.1"/>
    <property type="molecule type" value="Genomic_DNA"/>
</dbReference>
<reference evidence="2 3" key="1">
    <citation type="submission" date="2020-02" db="EMBL/GenBank/DDBJ databases">
        <title>Draft genome sequence of Haematococcus lacustris strain NIES-144.</title>
        <authorList>
            <person name="Morimoto D."/>
            <person name="Nakagawa S."/>
            <person name="Yoshida T."/>
            <person name="Sawayama S."/>
        </authorList>
    </citation>
    <scope>NUCLEOTIDE SEQUENCE [LARGE SCALE GENOMIC DNA]</scope>
    <source>
        <strain evidence="2 3">NIES-144</strain>
    </source>
</reference>
<protein>
    <submittedName>
        <fullName evidence="2">Uncharacterized protein</fullName>
    </submittedName>
</protein>
<comment type="caution">
    <text evidence="2">The sequence shown here is derived from an EMBL/GenBank/DDBJ whole genome shotgun (WGS) entry which is preliminary data.</text>
</comment>
<evidence type="ECO:0000313" key="2">
    <source>
        <dbReference type="EMBL" id="GFH14459.1"/>
    </source>
</evidence>
<dbReference type="Proteomes" id="UP000485058">
    <property type="component" value="Unassembled WGS sequence"/>
</dbReference>
<keyword evidence="1" id="KW-0472">Membrane</keyword>
<proteinExistence type="predicted"/>
<feature type="non-terminal residue" evidence="2">
    <location>
        <position position="1"/>
    </location>
</feature>
<gene>
    <name evidence="2" type="ORF">HaLaN_10520</name>
</gene>
<feature type="non-terminal residue" evidence="2">
    <location>
        <position position="308"/>
    </location>
</feature>
<evidence type="ECO:0000313" key="3">
    <source>
        <dbReference type="Proteomes" id="UP000485058"/>
    </source>
</evidence>
<keyword evidence="3" id="KW-1185">Reference proteome</keyword>
<accession>A0A699Z5T5</accession>
<keyword evidence="1" id="KW-1133">Transmembrane helix</keyword>
<organism evidence="2 3">
    <name type="scientific">Haematococcus lacustris</name>
    <name type="common">Green alga</name>
    <name type="synonym">Haematococcus pluvialis</name>
    <dbReference type="NCBI Taxonomy" id="44745"/>
    <lineage>
        <taxon>Eukaryota</taxon>
        <taxon>Viridiplantae</taxon>
        <taxon>Chlorophyta</taxon>
        <taxon>core chlorophytes</taxon>
        <taxon>Chlorophyceae</taxon>
        <taxon>CS clade</taxon>
        <taxon>Chlamydomonadales</taxon>
        <taxon>Haematococcaceae</taxon>
        <taxon>Haematococcus</taxon>
    </lineage>
</organism>
<name>A0A699Z5T5_HAELA</name>
<sequence>QPLFVSGPFPVTSLDSGGKQVLVFGPITGDGRTVTFTTCFEGAAGRLLSSTVPGPEFAHTTAILYTDSAPALNLVPRQRCCQLLCFSSRCPCCSCQCVLQGLPHGTLPSSCTRLQLLPASTPVEGQQVASNDDTPQYCSVSYRLSLLDTTLANNQLYYVVSGPQAGAGAGHRCCEEVGHCPSAAAMSTQGTGSTGKNVVDAIVWQGRGAKGSEGGYSPTVLKCTPALLLSPHLDSCPPALQMLQDFFTYNSLIANSTLLVGPPRVWSGAASIALGYVVYVYIHHLVHLRRARTYLVQPMWGSRSSVHA</sequence>
<keyword evidence="1" id="KW-0812">Transmembrane</keyword>
<evidence type="ECO:0000256" key="1">
    <source>
        <dbReference type="SAM" id="Phobius"/>
    </source>
</evidence>
<feature type="transmembrane region" description="Helical" evidence="1">
    <location>
        <begin position="265"/>
        <end position="282"/>
    </location>
</feature>